<dbReference type="Pfam" id="PF00735">
    <property type="entry name" value="Septin"/>
    <property type="match status" value="2"/>
</dbReference>
<feature type="domain" description="Septin-type G" evidence="2">
    <location>
        <begin position="26"/>
        <end position="542"/>
    </location>
</feature>
<comment type="caution">
    <text evidence="3">The sequence shown here is derived from an EMBL/GenBank/DDBJ whole genome shotgun (WGS) entry which is preliminary data.</text>
</comment>
<dbReference type="AlphaFoldDB" id="A0A1R1PSK9"/>
<accession>A0A1R1PSK9</accession>
<dbReference type="OrthoDB" id="416553at2759"/>
<dbReference type="PROSITE" id="PS51719">
    <property type="entry name" value="G_SEPTIN"/>
    <property type="match status" value="1"/>
</dbReference>
<organism evidence="3 4">
    <name type="scientific">Zancudomyces culisetae</name>
    <name type="common">Gut fungus</name>
    <name type="synonym">Smittium culisetae</name>
    <dbReference type="NCBI Taxonomy" id="1213189"/>
    <lineage>
        <taxon>Eukaryota</taxon>
        <taxon>Fungi</taxon>
        <taxon>Fungi incertae sedis</taxon>
        <taxon>Zoopagomycota</taxon>
        <taxon>Kickxellomycotina</taxon>
        <taxon>Harpellomycetes</taxon>
        <taxon>Harpellales</taxon>
        <taxon>Legeriomycetaceae</taxon>
        <taxon>Zancudomyces</taxon>
    </lineage>
</organism>
<dbReference type="EMBL" id="LSSK01000277">
    <property type="protein sequence ID" value="OMH83975.1"/>
    <property type="molecule type" value="Genomic_DNA"/>
</dbReference>
<sequence length="545" mass="62965">MTLSGASERTISLREKIANAAIARHSLESINVMVVGSHSMGKSTLLQSLCNSFVHLEKIDTSNRRKRHSLDEFRSNILLERGKEGYDQENQDSSESRDAKTLLYKDKFQFDSKDKSENPFTLFDSNITTDKIYSHKFQVKLKDILGIHENSNKKLDIELIDTPGFKVDDMRDVKSKCTLIKNYIEKRYEDKLIDEFSLFRKPKDSKSFVHCIIYILTPVDLDIELSHRNNDLTAEALTGKTLTDCDRYMLANLSKVTNVIPVVGKLDILDKRVREFYSSRLFYFLLREQHPEIDIFDFYTNNIPEEILPEIAEYITVTKEEYERREMETSKISMASDEHKIEIDLFRAYFLLKVPFMVSGCEDVHLESYFREHGYTAVNNGPDHTRINFTYDPHTIEDESRENTNNGTVLINTAGFAKSNSAPAATTNKLPNSDFNLGVSRSIKSGEMSLSEAISSIKQAPHDDSSYSLNQNNVYSIYRGTNIPIKTRYGRSYPWGFMDVFNRSYCDFSLLLAVVFVYFRNAIIESSMDSFYEKYRTKYIIENLE</sequence>
<dbReference type="InterPro" id="IPR030379">
    <property type="entry name" value="G_SEPTIN_dom"/>
</dbReference>
<dbReference type="Proteomes" id="UP000188320">
    <property type="component" value="Unassembled WGS sequence"/>
</dbReference>
<keyword evidence="4" id="KW-1185">Reference proteome</keyword>
<evidence type="ECO:0000313" key="3">
    <source>
        <dbReference type="EMBL" id="OMH83975.1"/>
    </source>
</evidence>
<protein>
    <submittedName>
        <fullName evidence="3">Neuronal-specific septin-3</fullName>
    </submittedName>
</protein>
<dbReference type="SUPFAM" id="SSF52540">
    <property type="entry name" value="P-loop containing nucleoside triphosphate hydrolases"/>
    <property type="match status" value="1"/>
</dbReference>
<reference evidence="4" key="1">
    <citation type="submission" date="2017-01" db="EMBL/GenBank/DDBJ databases">
        <authorList>
            <person name="Wang Y."/>
            <person name="White M."/>
            <person name="Kvist S."/>
            <person name="Moncalvo J.-M."/>
        </authorList>
    </citation>
    <scope>NUCLEOTIDE SEQUENCE [LARGE SCALE GENOMIC DNA]</scope>
    <source>
        <strain evidence="4">COL-18-3</strain>
    </source>
</reference>
<evidence type="ECO:0000313" key="4">
    <source>
        <dbReference type="Proteomes" id="UP000188320"/>
    </source>
</evidence>
<dbReference type="Gene3D" id="3.40.50.300">
    <property type="entry name" value="P-loop containing nucleotide triphosphate hydrolases"/>
    <property type="match status" value="1"/>
</dbReference>
<gene>
    <name evidence="3" type="ORF">AX774_g2522</name>
</gene>
<keyword evidence="1" id="KW-0342">GTP-binding</keyword>
<dbReference type="GO" id="GO:0005525">
    <property type="term" value="F:GTP binding"/>
    <property type="evidence" value="ECO:0007669"/>
    <property type="project" value="UniProtKB-KW"/>
</dbReference>
<dbReference type="PANTHER" id="PTHR18884">
    <property type="entry name" value="SEPTIN"/>
    <property type="match status" value="1"/>
</dbReference>
<name>A0A1R1PSK9_ZANCU</name>
<keyword evidence="1" id="KW-0547">Nucleotide-binding</keyword>
<evidence type="ECO:0000259" key="2">
    <source>
        <dbReference type="PROSITE" id="PS51719"/>
    </source>
</evidence>
<dbReference type="InterPro" id="IPR027417">
    <property type="entry name" value="P-loop_NTPase"/>
</dbReference>
<evidence type="ECO:0000256" key="1">
    <source>
        <dbReference type="RuleBase" id="RU004560"/>
    </source>
</evidence>
<proteinExistence type="inferred from homology"/>
<comment type="similarity">
    <text evidence="1">Belongs to the TRAFAC class TrmE-Era-EngA-EngB-Septin-like GTPase superfamily. Septin GTPase family.</text>
</comment>